<name>G4YHJ6_PHYSP</name>
<dbReference type="KEGG" id="psoj:PHYSODRAFT_322663"/>
<organism evidence="2 3">
    <name type="scientific">Phytophthora sojae (strain P6497)</name>
    <name type="common">Soybean stem and root rot agent</name>
    <name type="synonym">Phytophthora megasperma f. sp. glycines</name>
    <dbReference type="NCBI Taxonomy" id="1094619"/>
    <lineage>
        <taxon>Eukaryota</taxon>
        <taxon>Sar</taxon>
        <taxon>Stramenopiles</taxon>
        <taxon>Oomycota</taxon>
        <taxon>Peronosporomycetes</taxon>
        <taxon>Peronosporales</taxon>
        <taxon>Peronosporaceae</taxon>
        <taxon>Phytophthora</taxon>
    </lineage>
</organism>
<feature type="compositionally biased region" description="Polar residues" evidence="1">
    <location>
        <begin position="98"/>
        <end position="112"/>
    </location>
</feature>
<dbReference type="Proteomes" id="UP000002640">
    <property type="component" value="Unassembled WGS sequence"/>
</dbReference>
<dbReference type="GeneID" id="20644834"/>
<evidence type="ECO:0000313" key="3">
    <source>
        <dbReference type="Proteomes" id="UP000002640"/>
    </source>
</evidence>
<evidence type="ECO:0000313" key="2">
    <source>
        <dbReference type="EMBL" id="EGZ29101.1"/>
    </source>
</evidence>
<dbReference type="InParanoid" id="G4YHJ6"/>
<feature type="compositionally biased region" description="Polar residues" evidence="1">
    <location>
        <begin position="189"/>
        <end position="199"/>
    </location>
</feature>
<accession>G4YHJ6</accession>
<dbReference type="RefSeq" id="XP_009516376.1">
    <property type="nucleotide sequence ID" value="XM_009518081.1"/>
</dbReference>
<feature type="region of interest" description="Disordered" evidence="1">
    <location>
        <begin position="179"/>
        <end position="208"/>
    </location>
</feature>
<reference evidence="2 3" key="1">
    <citation type="journal article" date="2006" name="Science">
        <title>Phytophthora genome sequences uncover evolutionary origins and mechanisms of pathogenesis.</title>
        <authorList>
            <person name="Tyler B.M."/>
            <person name="Tripathy S."/>
            <person name="Zhang X."/>
            <person name="Dehal P."/>
            <person name="Jiang R.H."/>
            <person name="Aerts A."/>
            <person name="Arredondo F.D."/>
            <person name="Baxter L."/>
            <person name="Bensasson D."/>
            <person name="Beynon J.L."/>
            <person name="Chapman J."/>
            <person name="Damasceno C.M."/>
            <person name="Dorrance A.E."/>
            <person name="Dou D."/>
            <person name="Dickerman A.W."/>
            <person name="Dubchak I.L."/>
            <person name="Garbelotto M."/>
            <person name="Gijzen M."/>
            <person name="Gordon S.G."/>
            <person name="Govers F."/>
            <person name="Grunwald N.J."/>
            <person name="Huang W."/>
            <person name="Ivors K.L."/>
            <person name="Jones R.W."/>
            <person name="Kamoun S."/>
            <person name="Krampis K."/>
            <person name="Lamour K.H."/>
            <person name="Lee M.K."/>
            <person name="McDonald W.H."/>
            <person name="Medina M."/>
            <person name="Meijer H.J."/>
            <person name="Nordberg E.K."/>
            <person name="Maclean D.J."/>
            <person name="Ospina-Giraldo M.D."/>
            <person name="Morris P.F."/>
            <person name="Phuntumart V."/>
            <person name="Putnam N.H."/>
            <person name="Rash S."/>
            <person name="Rose J.K."/>
            <person name="Sakihama Y."/>
            <person name="Salamov A.A."/>
            <person name="Savidor A."/>
            <person name="Scheuring C.F."/>
            <person name="Smith B.M."/>
            <person name="Sobral B.W."/>
            <person name="Terry A."/>
            <person name="Torto-Alalibo T.A."/>
            <person name="Win J."/>
            <person name="Xu Z."/>
            <person name="Zhang H."/>
            <person name="Grigoriev I.V."/>
            <person name="Rokhsar D.S."/>
            <person name="Boore J.L."/>
        </authorList>
    </citation>
    <scope>NUCLEOTIDE SEQUENCE [LARGE SCALE GENOMIC DNA]</scope>
    <source>
        <strain evidence="2 3">P6497</strain>
    </source>
</reference>
<gene>
    <name evidence="2" type="ORF">PHYSODRAFT_322663</name>
</gene>
<dbReference type="AlphaFoldDB" id="G4YHJ6"/>
<proteinExistence type="predicted"/>
<sequence length="208" mass="22757">MILSGECKDRGSLVLDELRRILARVPKLTGIHLVTVQKLQDKYFTKKATTECEETAECKETTKCTELKQSTTDYTESEHHITKAKKSVTERTAGVESDAQSCAESNVPTGQVTPPPKPDVSKMSASKYLEHVGLQHADFYRISRSGEVQRFQELMEAKATGGGTRESGAGKLILVVEVGPISKKRRSNEAGQTESPNSSKKSRVSGAE</sequence>
<dbReference type="EMBL" id="JH159151">
    <property type="protein sequence ID" value="EGZ29101.1"/>
    <property type="molecule type" value="Genomic_DNA"/>
</dbReference>
<feature type="region of interest" description="Disordered" evidence="1">
    <location>
        <begin position="75"/>
        <end position="121"/>
    </location>
</feature>
<keyword evidence="3" id="KW-1185">Reference proteome</keyword>
<protein>
    <submittedName>
        <fullName evidence="2">Uncharacterized protein</fullName>
    </submittedName>
</protein>
<evidence type="ECO:0000256" key="1">
    <source>
        <dbReference type="SAM" id="MobiDB-lite"/>
    </source>
</evidence>